<gene>
    <name evidence="3" type="ORF">mPipKuh1_010090</name>
</gene>
<evidence type="ECO:0000313" key="4">
    <source>
        <dbReference type="Proteomes" id="UP000558488"/>
    </source>
</evidence>
<reference evidence="3 4" key="1">
    <citation type="journal article" date="2020" name="Nature">
        <title>Six reference-quality genomes reveal evolution of bat adaptations.</title>
        <authorList>
            <person name="Jebb D."/>
            <person name="Huang Z."/>
            <person name="Pippel M."/>
            <person name="Hughes G.M."/>
            <person name="Lavrichenko K."/>
            <person name="Devanna P."/>
            <person name="Winkler S."/>
            <person name="Jermiin L.S."/>
            <person name="Skirmuntt E.C."/>
            <person name="Katzourakis A."/>
            <person name="Burkitt-Gray L."/>
            <person name="Ray D.A."/>
            <person name="Sullivan K.A.M."/>
            <person name="Roscito J.G."/>
            <person name="Kirilenko B.M."/>
            <person name="Davalos L.M."/>
            <person name="Corthals A.P."/>
            <person name="Power M.L."/>
            <person name="Jones G."/>
            <person name="Ransome R.D."/>
            <person name="Dechmann D.K.N."/>
            <person name="Locatelli A.G."/>
            <person name="Puechmaille S.J."/>
            <person name="Fedrigo O."/>
            <person name="Jarvis E.D."/>
            <person name="Hiller M."/>
            <person name="Vernes S.C."/>
            <person name="Myers E.W."/>
            <person name="Teeling E.C."/>
        </authorList>
    </citation>
    <scope>NUCLEOTIDE SEQUENCE [LARGE SCALE GENOMIC DNA]</scope>
    <source>
        <strain evidence="3">MPipKuh1</strain>
        <tissue evidence="3">Flight muscle</tissue>
    </source>
</reference>
<evidence type="ECO:0000256" key="2">
    <source>
        <dbReference type="SAM" id="SignalP"/>
    </source>
</evidence>
<feature type="chain" id="PRO_5029699448" evidence="2">
    <location>
        <begin position="21"/>
        <end position="121"/>
    </location>
</feature>
<proteinExistence type="predicted"/>
<accession>A0A7J7YM78</accession>
<evidence type="ECO:0000256" key="1">
    <source>
        <dbReference type="SAM" id="MobiDB-lite"/>
    </source>
</evidence>
<feature type="compositionally biased region" description="Polar residues" evidence="1">
    <location>
        <begin position="111"/>
        <end position="121"/>
    </location>
</feature>
<name>A0A7J7YM78_PIPKU</name>
<dbReference type="Proteomes" id="UP000558488">
    <property type="component" value="Unassembled WGS sequence"/>
</dbReference>
<dbReference type="AlphaFoldDB" id="A0A7J7YM78"/>
<comment type="caution">
    <text evidence="3">The sequence shown here is derived from an EMBL/GenBank/DDBJ whole genome shotgun (WGS) entry which is preliminary data.</text>
</comment>
<sequence>MASGEFRLLLVTHLPGAASAFLLWIPVADKTVRKTITLSLKSCEGEWQKWNMAKGLRQALEGNSSLWQRRHRRTGYAGLHWVLASCAFHFRALDLTRRGHQKAFKKPTHTPHPSSHTQRKQ</sequence>
<feature type="region of interest" description="Disordered" evidence="1">
    <location>
        <begin position="101"/>
        <end position="121"/>
    </location>
</feature>
<evidence type="ECO:0000313" key="3">
    <source>
        <dbReference type="EMBL" id="KAF6363093.1"/>
    </source>
</evidence>
<dbReference type="EMBL" id="JACAGB010000005">
    <property type="protein sequence ID" value="KAF6363093.1"/>
    <property type="molecule type" value="Genomic_DNA"/>
</dbReference>
<keyword evidence="2" id="KW-0732">Signal</keyword>
<feature type="signal peptide" evidence="2">
    <location>
        <begin position="1"/>
        <end position="20"/>
    </location>
</feature>
<protein>
    <submittedName>
        <fullName evidence="3">Uncharacterized protein</fullName>
    </submittedName>
</protein>
<keyword evidence="4" id="KW-1185">Reference proteome</keyword>
<organism evidence="3 4">
    <name type="scientific">Pipistrellus kuhlii</name>
    <name type="common">Kuhl's pipistrelle</name>
    <dbReference type="NCBI Taxonomy" id="59472"/>
    <lineage>
        <taxon>Eukaryota</taxon>
        <taxon>Metazoa</taxon>
        <taxon>Chordata</taxon>
        <taxon>Craniata</taxon>
        <taxon>Vertebrata</taxon>
        <taxon>Euteleostomi</taxon>
        <taxon>Mammalia</taxon>
        <taxon>Eutheria</taxon>
        <taxon>Laurasiatheria</taxon>
        <taxon>Chiroptera</taxon>
        <taxon>Yangochiroptera</taxon>
        <taxon>Vespertilionidae</taxon>
        <taxon>Pipistrellus</taxon>
    </lineage>
</organism>